<accession>A0A4C1VTQ6</accession>
<proteinExistence type="predicted"/>
<dbReference type="Proteomes" id="UP000299102">
    <property type="component" value="Unassembled WGS sequence"/>
</dbReference>
<evidence type="ECO:0000313" key="3">
    <source>
        <dbReference type="Proteomes" id="UP000299102"/>
    </source>
</evidence>
<evidence type="ECO:0000313" key="2">
    <source>
        <dbReference type="EMBL" id="GBP42498.1"/>
    </source>
</evidence>
<evidence type="ECO:0000256" key="1">
    <source>
        <dbReference type="SAM" id="MobiDB-lite"/>
    </source>
</evidence>
<gene>
    <name evidence="2" type="ORF">EVAR_29302_1</name>
</gene>
<reference evidence="2 3" key="1">
    <citation type="journal article" date="2019" name="Commun. Biol.">
        <title>The bagworm genome reveals a unique fibroin gene that provides high tensile strength.</title>
        <authorList>
            <person name="Kono N."/>
            <person name="Nakamura H."/>
            <person name="Ohtoshi R."/>
            <person name="Tomita M."/>
            <person name="Numata K."/>
            <person name="Arakawa K."/>
        </authorList>
    </citation>
    <scope>NUCLEOTIDE SEQUENCE [LARGE SCALE GENOMIC DNA]</scope>
</reference>
<keyword evidence="3" id="KW-1185">Reference proteome</keyword>
<organism evidence="2 3">
    <name type="scientific">Eumeta variegata</name>
    <name type="common">Bagworm moth</name>
    <name type="synonym">Eumeta japonica</name>
    <dbReference type="NCBI Taxonomy" id="151549"/>
    <lineage>
        <taxon>Eukaryota</taxon>
        <taxon>Metazoa</taxon>
        <taxon>Ecdysozoa</taxon>
        <taxon>Arthropoda</taxon>
        <taxon>Hexapoda</taxon>
        <taxon>Insecta</taxon>
        <taxon>Pterygota</taxon>
        <taxon>Neoptera</taxon>
        <taxon>Endopterygota</taxon>
        <taxon>Lepidoptera</taxon>
        <taxon>Glossata</taxon>
        <taxon>Ditrysia</taxon>
        <taxon>Tineoidea</taxon>
        <taxon>Psychidae</taxon>
        <taxon>Oiketicinae</taxon>
        <taxon>Eumeta</taxon>
    </lineage>
</organism>
<name>A0A4C1VTQ6_EUMVA</name>
<sequence length="118" mass="12829">MAFSNRKRVCELLRSRWSSPPTNTRNSQPETSHQFVAVLLGRNRISDREVLKMGKEEKLGGGSEQGRPKNLKCSRGRKVITSETRCVGGLLSNAKRDPKNLINAAGPAPGHGLVAHAG</sequence>
<feature type="region of interest" description="Disordered" evidence="1">
    <location>
        <begin position="54"/>
        <end position="76"/>
    </location>
</feature>
<protein>
    <submittedName>
        <fullName evidence="2">Uncharacterized protein</fullName>
    </submittedName>
</protein>
<comment type="caution">
    <text evidence="2">The sequence shown here is derived from an EMBL/GenBank/DDBJ whole genome shotgun (WGS) entry which is preliminary data.</text>
</comment>
<dbReference type="AlphaFoldDB" id="A0A4C1VTQ6"/>
<dbReference type="EMBL" id="BGZK01000419">
    <property type="protein sequence ID" value="GBP42498.1"/>
    <property type="molecule type" value="Genomic_DNA"/>
</dbReference>